<evidence type="ECO:0000313" key="3">
    <source>
        <dbReference type="Proteomes" id="UP000094112"/>
    </source>
</evidence>
<reference evidence="2 3" key="1">
    <citation type="journal article" date="2016" name="Proc. Natl. Acad. Sci. U.S.A.">
        <title>Comparative genomics of biotechnologically important yeasts.</title>
        <authorList>
            <person name="Riley R."/>
            <person name="Haridas S."/>
            <person name="Wolfe K.H."/>
            <person name="Lopes M.R."/>
            <person name="Hittinger C.T."/>
            <person name="Goeker M."/>
            <person name="Salamov A.A."/>
            <person name="Wisecaver J.H."/>
            <person name="Long T.M."/>
            <person name="Calvey C.H."/>
            <person name="Aerts A.L."/>
            <person name="Barry K.W."/>
            <person name="Choi C."/>
            <person name="Clum A."/>
            <person name="Coughlan A.Y."/>
            <person name="Deshpande S."/>
            <person name="Douglass A.P."/>
            <person name="Hanson S.J."/>
            <person name="Klenk H.-P."/>
            <person name="LaButti K.M."/>
            <person name="Lapidus A."/>
            <person name="Lindquist E.A."/>
            <person name="Lipzen A.M."/>
            <person name="Meier-Kolthoff J.P."/>
            <person name="Ohm R.A."/>
            <person name="Otillar R.P."/>
            <person name="Pangilinan J.L."/>
            <person name="Peng Y."/>
            <person name="Rokas A."/>
            <person name="Rosa C.A."/>
            <person name="Scheuner C."/>
            <person name="Sibirny A.A."/>
            <person name="Slot J.C."/>
            <person name="Stielow J.B."/>
            <person name="Sun H."/>
            <person name="Kurtzman C.P."/>
            <person name="Blackwell M."/>
            <person name="Grigoriev I.V."/>
            <person name="Jeffries T.W."/>
        </authorList>
    </citation>
    <scope>NUCLEOTIDE SEQUENCE [LARGE SCALE GENOMIC DNA]</scope>
    <source>
        <strain evidence="3">ATCC 58044 / CBS 1984 / NCYC 433 / NRRL Y-366-8</strain>
    </source>
</reference>
<feature type="region of interest" description="Disordered" evidence="1">
    <location>
        <begin position="337"/>
        <end position="360"/>
    </location>
</feature>
<dbReference type="Proteomes" id="UP000094112">
    <property type="component" value="Unassembled WGS sequence"/>
</dbReference>
<accession>A0A1E3PAV0</accession>
<dbReference type="AlphaFoldDB" id="A0A1E3PAV0"/>
<feature type="compositionally biased region" description="Polar residues" evidence="1">
    <location>
        <begin position="270"/>
        <end position="290"/>
    </location>
</feature>
<feature type="region of interest" description="Disordered" evidence="1">
    <location>
        <begin position="1"/>
        <end position="38"/>
    </location>
</feature>
<gene>
    <name evidence="2" type="ORF">WICANDRAFT_60600</name>
</gene>
<dbReference type="RefSeq" id="XP_019041753.1">
    <property type="nucleotide sequence ID" value="XM_019183022.1"/>
</dbReference>
<dbReference type="GeneID" id="30200268"/>
<sequence length="360" mass="40531">MSGPEEAPYPKRQKRNSDGDHSVEQDVDQEPVVAQSKPSATTIKKANEIFDIMRTKRLSMADFVASLPYVSGNKRRQEVIVQSLFQNEEVLMELLFRNNFDVDFNPLCKVIGVKILKELGNIQQSNKLFGKFQVGDVENKDQLKSKILQSLEIDNNSVETLYKQAPILTNLFKELLPSRPEGETNSTTSVSNIDNRLILILSVICYSRNKKRCTNLPVLFGLYLNSLGLTTKRGLQVFNKFGISVNQKSIIDILDELSRLETARKDQGSKDQTVNSQVPNPENNSNTTRPPLNGPLVLPFTQNIISSTTDAYKPTSSEVLKISDAKFDQLFDQYTNNTTTDNIDHIDPKISNEMQQSKSP</sequence>
<dbReference type="OrthoDB" id="5427212at2759"/>
<evidence type="ECO:0000256" key="1">
    <source>
        <dbReference type="SAM" id="MobiDB-lite"/>
    </source>
</evidence>
<proteinExistence type="predicted"/>
<evidence type="ECO:0000313" key="2">
    <source>
        <dbReference type="EMBL" id="ODQ62546.1"/>
    </source>
</evidence>
<protein>
    <submittedName>
        <fullName evidence="2">Uncharacterized protein</fullName>
    </submittedName>
</protein>
<keyword evidence="3" id="KW-1185">Reference proteome</keyword>
<dbReference type="EMBL" id="KV454208">
    <property type="protein sequence ID" value="ODQ62546.1"/>
    <property type="molecule type" value="Genomic_DNA"/>
</dbReference>
<organism evidence="2 3">
    <name type="scientific">Wickerhamomyces anomalus (strain ATCC 58044 / CBS 1984 / NCYC 433 / NRRL Y-366-8)</name>
    <name type="common">Yeast</name>
    <name type="synonym">Hansenula anomala</name>
    <dbReference type="NCBI Taxonomy" id="683960"/>
    <lineage>
        <taxon>Eukaryota</taxon>
        <taxon>Fungi</taxon>
        <taxon>Dikarya</taxon>
        <taxon>Ascomycota</taxon>
        <taxon>Saccharomycotina</taxon>
        <taxon>Saccharomycetes</taxon>
        <taxon>Phaffomycetales</taxon>
        <taxon>Wickerhamomycetaceae</taxon>
        <taxon>Wickerhamomyces</taxon>
    </lineage>
</organism>
<feature type="region of interest" description="Disordered" evidence="1">
    <location>
        <begin position="264"/>
        <end position="293"/>
    </location>
</feature>
<name>A0A1E3PAV0_WICAA</name>
<feature type="compositionally biased region" description="Basic and acidic residues" evidence="1">
    <location>
        <begin position="15"/>
        <end position="24"/>
    </location>
</feature>